<dbReference type="EMBL" id="MRZV01001925">
    <property type="protein sequence ID" value="PIK35341.1"/>
    <property type="molecule type" value="Genomic_DNA"/>
</dbReference>
<reference evidence="1 3" key="1">
    <citation type="journal article" date="2017" name="PLoS Biol.">
        <title>The sea cucumber genome provides insights into morphological evolution and visceral regeneration.</title>
        <authorList>
            <person name="Zhang X."/>
            <person name="Sun L."/>
            <person name="Yuan J."/>
            <person name="Sun Y."/>
            <person name="Gao Y."/>
            <person name="Zhang L."/>
            <person name="Li S."/>
            <person name="Dai H."/>
            <person name="Hamel J.F."/>
            <person name="Liu C."/>
            <person name="Yu Y."/>
            <person name="Liu S."/>
            <person name="Lin W."/>
            <person name="Guo K."/>
            <person name="Jin S."/>
            <person name="Xu P."/>
            <person name="Storey K.B."/>
            <person name="Huan P."/>
            <person name="Zhang T."/>
            <person name="Zhou Y."/>
            <person name="Zhang J."/>
            <person name="Lin C."/>
            <person name="Li X."/>
            <person name="Xing L."/>
            <person name="Huo D."/>
            <person name="Sun M."/>
            <person name="Wang L."/>
            <person name="Mercier A."/>
            <person name="Li F."/>
            <person name="Yang H."/>
            <person name="Xiang J."/>
        </authorList>
    </citation>
    <scope>NUCLEOTIDE SEQUENCE [LARGE SCALE GENOMIC DNA]</scope>
    <source>
        <strain evidence="1">Shaxun</strain>
        <tissue evidence="1">Muscle</tissue>
    </source>
</reference>
<sequence length="180" mass="20504">MLPTIAVVGFSASFADDPLPVLLQQNRWLEEYFEINTLGDHITHLVSKPLRNDETVFQAIFNVSPSLRDFMKKHGDRIILGMNSCKIYDRFHVKRCSICQLFGHYHKECSNKTTPSCAICANDHETRLCKISFDETDKHSCINCKRGNSGTRANHMASSITCPQYVDAQNKVKRLIARLN</sequence>
<protein>
    <submittedName>
        <fullName evidence="1">Uncharacterized protein</fullName>
    </submittedName>
</protein>
<keyword evidence="3" id="KW-1185">Reference proteome</keyword>
<dbReference type="STRING" id="307972.A0A2G8JH36"/>
<gene>
    <name evidence="2" type="ORF">BSL78_27834</name>
    <name evidence="1" type="ORF">BSL78_28109</name>
</gene>
<evidence type="ECO:0000313" key="1">
    <source>
        <dbReference type="EMBL" id="PIK35066.1"/>
    </source>
</evidence>
<dbReference type="Proteomes" id="UP000230750">
    <property type="component" value="Unassembled WGS sequence"/>
</dbReference>
<evidence type="ECO:0000313" key="3">
    <source>
        <dbReference type="Proteomes" id="UP000230750"/>
    </source>
</evidence>
<dbReference type="EMBL" id="MRZV01001995">
    <property type="protein sequence ID" value="PIK35066.1"/>
    <property type="molecule type" value="Genomic_DNA"/>
</dbReference>
<dbReference type="AlphaFoldDB" id="A0A2G8JH36"/>
<accession>A0A2G8JH36</accession>
<evidence type="ECO:0000313" key="2">
    <source>
        <dbReference type="EMBL" id="PIK35341.1"/>
    </source>
</evidence>
<comment type="caution">
    <text evidence="1">The sequence shown here is derived from an EMBL/GenBank/DDBJ whole genome shotgun (WGS) entry which is preliminary data.</text>
</comment>
<proteinExistence type="predicted"/>
<name>A0A2G8JH36_STIJA</name>
<organism evidence="1 3">
    <name type="scientific">Stichopus japonicus</name>
    <name type="common">Sea cucumber</name>
    <dbReference type="NCBI Taxonomy" id="307972"/>
    <lineage>
        <taxon>Eukaryota</taxon>
        <taxon>Metazoa</taxon>
        <taxon>Echinodermata</taxon>
        <taxon>Eleutherozoa</taxon>
        <taxon>Echinozoa</taxon>
        <taxon>Holothuroidea</taxon>
        <taxon>Aspidochirotacea</taxon>
        <taxon>Aspidochirotida</taxon>
        <taxon>Stichopodidae</taxon>
        <taxon>Apostichopus</taxon>
    </lineage>
</organism>
<dbReference type="OrthoDB" id="8122238at2759"/>